<organism evidence="2 3">
    <name type="scientific">Flavobacterium suaedae</name>
    <dbReference type="NCBI Taxonomy" id="1767027"/>
    <lineage>
        <taxon>Bacteria</taxon>
        <taxon>Pseudomonadati</taxon>
        <taxon>Bacteroidota</taxon>
        <taxon>Flavobacteriia</taxon>
        <taxon>Flavobacteriales</taxon>
        <taxon>Flavobacteriaceae</taxon>
        <taxon>Flavobacterium</taxon>
    </lineage>
</organism>
<comment type="caution">
    <text evidence="2">The sequence shown here is derived from an EMBL/GenBank/DDBJ whole genome shotgun (WGS) entry which is preliminary data.</text>
</comment>
<dbReference type="InterPro" id="IPR007048">
    <property type="entry name" value="IraD/Gp25-like"/>
</dbReference>
<evidence type="ECO:0000313" key="3">
    <source>
        <dbReference type="Proteomes" id="UP000615760"/>
    </source>
</evidence>
<accession>A0ABQ1JWV9</accession>
<keyword evidence="3" id="KW-1185">Reference proteome</keyword>
<protein>
    <submittedName>
        <fullName evidence="2">Baseplate protein</fullName>
    </submittedName>
</protein>
<gene>
    <name evidence="2" type="ORF">GCM10007424_19190</name>
</gene>
<dbReference type="SUPFAM" id="SSF160719">
    <property type="entry name" value="gpW/gp25-like"/>
    <property type="match status" value="1"/>
</dbReference>
<proteinExistence type="predicted"/>
<reference evidence="3" key="1">
    <citation type="journal article" date="2019" name="Int. J. Syst. Evol. Microbiol.">
        <title>The Global Catalogue of Microorganisms (GCM) 10K type strain sequencing project: providing services to taxonomists for standard genome sequencing and annotation.</title>
        <authorList>
            <consortium name="The Broad Institute Genomics Platform"/>
            <consortium name="The Broad Institute Genome Sequencing Center for Infectious Disease"/>
            <person name="Wu L."/>
            <person name="Ma J."/>
        </authorList>
    </citation>
    <scope>NUCLEOTIDE SEQUENCE [LARGE SCALE GENOMIC DNA]</scope>
    <source>
        <strain evidence="3">CGMCC 1.15461</strain>
    </source>
</reference>
<dbReference type="Proteomes" id="UP000615760">
    <property type="component" value="Unassembled WGS sequence"/>
</dbReference>
<dbReference type="Pfam" id="PF04965">
    <property type="entry name" value="GPW_gp25"/>
    <property type="match status" value="1"/>
</dbReference>
<name>A0ABQ1JWV9_9FLAO</name>
<feature type="domain" description="IraD/Gp25-like" evidence="1">
    <location>
        <begin position="39"/>
        <end position="127"/>
    </location>
</feature>
<dbReference type="RefSeq" id="WP_188621061.1">
    <property type="nucleotide sequence ID" value="NZ_BMJE01000004.1"/>
</dbReference>
<dbReference type="Gene3D" id="3.10.450.40">
    <property type="match status" value="1"/>
</dbReference>
<evidence type="ECO:0000313" key="2">
    <source>
        <dbReference type="EMBL" id="GGB79192.1"/>
    </source>
</evidence>
<dbReference type="EMBL" id="BMJE01000004">
    <property type="protein sequence ID" value="GGB79192.1"/>
    <property type="molecule type" value="Genomic_DNA"/>
</dbReference>
<sequence length="144" mass="16687">MNSIDNNSSQIEEHFLGSGWAFPVRFSAGNHKLEMSWYEKNVNDSINIILQTNMGERCMQPQFGSGLQPLFFKKMNENLRGQLIDAVKNALLQHEPRITVKDVKVTFADETNGMVQVDIYYIYNQTNTRHNYVYPFYVKEGTNL</sequence>
<evidence type="ECO:0000259" key="1">
    <source>
        <dbReference type="Pfam" id="PF04965"/>
    </source>
</evidence>